<feature type="compositionally biased region" description="Basic residues" evidence="4">
    <location>
        <begin position="1"/>
        <end position="13"/>
    </location>
</feature>
<dbReference type="PANTHER" id="PTHR44943:SF8">
    <property type="entry name" value="TPR REPEAT-CONTAINING PROTEIN MJ0263"/>
    <property type="match status" value="1"/>
</dbReference>
<dbReference type="PANTHER" id="PTHR44943">
    <property type="entry name" value="CELLULOSE SYNTHASE OPERON PROTEIN C"/>
    <property type="match status" value="1"/>
</dbReference>
<accession>A0A2A6RN95</accession>
<dbReference type="InterPro" id="IPR051685">
    <property type="entry name" value="Ycf3/AcsC/BcsC/TPR_MFPF"/>
</dbReference>
<organism evidence="5 6">
    <name type="scientific">Candidatus Viridilinea mediisalina</name>
    <dbReference type="NCBI Taxonomy" id="2024553"/>
    <lineage>
        <taxon>Bacteria</taxon>
        <taxon>Bacillati</taxon>
        <taxon>Chloroflexota</taxon>
        <taxon>Chloroflexia</taxon>
        <taxon>Chloroflexales</taxon>
        <taxon>Chloroflexineae</taxon>
        <taxon>Oscillochloridaceae</taxon>
        <taxon>Candidatus Viridilinea</taxon>
    </lineage>
</organism>
<evidence type="ECO:0000313" key="6">
    <source>
        <dbReference type="Proteomes" id="UP000220527"/>
    </source>
</evidence>
<dbReference type="PROSITE" id="PS50005">
    <property type="entry name" value="TPR"/>
    <property type="match status" value="2"/>
</dbReference>
<comment type="caution">
    <text evidence="5">The sequence shown here is derived from an EMBL/GenBank/DDBJ whole genome shotgun (WGS) entry which is preliminary data.</text>
</comment>
<name>A0A2A6RN95_9CHLR</name>
<protein>
    <recommendedName>
        <fullName evidence="7">Tetratricopeptide repeat protein</fullName>
    </recommendedName>
</protein>
<feature type="region of interest" description="Disordered" evidence="4">
    <location>
        <begin position="1"/>
        <end position="23"/>
    </location>
</feature>
<evidence type="ECO:0000256" key="1">
    <source>
        <dbReference type="ARBA" id="ARBA00022737"/>
    </source>
</evidence>
<evidence type="ECO:0000256" key="2">
    <source>
        <dbReference type="ARBA" id="ARBA00022803"/>
    </source>
</evidence>
<dbReference type="InterPro" id="IPR011990">
    <property type="entry name" value="TPR-like_helical_dom_sf"/>
</dbReference>
<dbReference type="AlphaFoldDB" id="A0A2A6RN95"/>
<sequence>MAKAKKNKAKQSKQRSPQPVNQRERAMCAFQSGNFNEALRILELQYEHDPSVGPLIAETLLRRTLSPSKIDAVADLRRALELVPNDLSYTFHLGRLLHHDGDYAAAEAYYREVLAQDPNHEAAARLLVLLKLEQNPQTEVSQLPYLSPAIEKWLAPAHALLHKQPFAHDTSPLGMLWQGLFQLAAGDPAATKSLADDRSLPSAALHRIRRHYRGLAAAAAGDLATAQKHWTQLFDTGARPPGLEAQLSWLLYEQLLELWENEKYQEAAELAKRWQTLKGSAAFDELRVLALDRAAHLHVAQREWPQAIQNWQAAREIVGNSQAKSLGSPRPLLHNLALAYEQLEHWNDAAENWRALLRFRPRKRNDTDETLENKRWAWVRKRLIKCYHNADNPEEAINIFRQMIKAEPDDIDLRLDLASALYDNKQDAAAKKELKRALQIEPHHPEATVRYAMMLSDAWQMAEAQRLVKLMVNHHADNPDARRKAGEVCAYCANEYIRYGNLHLAHNAFVEAEQHDPTNGIYPIQQARMLFFLKRPVDVAAKINHALELESKRVQVWQLALETWLIIKDIAQAEALWPRYRQICNPSAQQIRDISIGILVKIIPPPSDRLLRSGVAPTPVDTPEVRFLHNLIQEALELSNHDIALYTQVIEVMLLPLYEHALHFAEQALEHHPNDPALLLNKSIALSLCNRTQDAKAVLQQAGQLARKQGRADIQAQVRDIRPMIGTPELVRYLSMPITGGFDDTMFDLDDLDDLDEIDLKELEKMLKDML</sequence>
<dbReference type="RefSeq" id="WP_097642630.1">
    <property type="nucleotide sequence ID" value="NZ_NQWI01000008.1"/>
</dbReference>
<dbReference type="Pfam" id="PF14559">
    <property type="entry name" value="TPR_19"/>
    <property type="match status" value="1"/>
</dbReference>
<dbReference type="SUPFAM" id="SSF48452">
    <property type="entry name" value="TPR-like"/>
    <property type="match status" value="3"/>
</dbReference>
<proteinExistence type="predicted"/>
<dbReference type="EMBL" id="NQWI01000008">
    <property type="protein sequence ID" value="PDW04507.1"/>
    <property type="molecule type" value="Genomic_DNA"/>
</dbReference>
<dbReference type="Proteomes" id="UP000220527">
    <property type="component" value="Unassembled WGS sequence"/>
</dbReference>
<gene>
    <name evidence="5" type="ORF">CJ255_03050</name>
</gene>
<keyword evidence="1" id="KW-0677">Repeat</keyword>
<dbReference type="InterPro" id="IPR019734">
    <property type="entry name" value="TPR_rpt"/>
</dbReference>
<evidence type="ECO:0000256" key="3">
    <source>
        <dbReference type="PROSITE-ProRule" id="PRU00339"/>
    </source>
</evidence>
<feature type="repeat" description="TPR" evidence="3">
    <location>
        <begin position="87"/>
        <end position="120"/>
    </location>
</feature>
<dbReference type="Gene3D" id="1.25.40.10">
    <property type="entry name" value="Tetratricopeptide repeat domain"/>
    <property type="match status" value="5"/>
</dbReference>
<dbReference type="OrthoDB" id="9814129at2"/>
<dbReference type="SMART" id="SM00028">
    <property type="entry name" value="TPR"/>
    <property type="match status" value="7"/>
</dbReference>
<feature type="repeat" description="TPR" evidence="3">
    <location>
        <begin position="377"/>
        <end position="410"/>
    </location>
</feature>
<keyword evidence="2 3" id="KW-0802">TPR repeat</keyword>
<reference evidence="6" key="1">
    <citation type="submission" date="2017-08" db="EMBL/GenBank/DDBJ databases">
        <authorList>
            <person name="Grouzdev D.S."/>
            <person name="Gaisin V.A."/>
            <person name="Rysina M.S."/>
            <person name="Gorlenko V.M."/>
        </authorList>
    </citation>
    <scope>NUCLEOTIDE SEQUENCE [LARGE SCALE GENOMIC DNA]</scope>
    <source>
        <strain evidence="6">Kir15-3F</strain>
    </source>
</reference>
<evidence type="ECO:0000313" key="5">
    <source>
        <dbReference type="EMBL" id="PDW04507.1"/>
    </source>
</evidence>
<dbReference type="Pfam" id="PF13432">
    <property type="entry name" value="TPR_16"/>
    <property type="match status" value="1"/>
</dbReference>
<evidence type="ECO:0000256" key="4">
    <source>
        <dbReference type="SAM" id="MobiDB-lite"/>
    </source>
</evidence>
<keyword evidence="6" id="KW-1185">Reference proteome</keyword>
<evidence type="ECO:0008006" key="7">
    <source>
        <dbReference type="Google" id="ProtNLM"/>
    </source>
</evidence>